<name>A0A1G1XQW1_9BACT</name>
<comment type="caution">
    <text evidence="2">The sequence shown here is derived from an EMBL/GenBank/DDBJ whole genome shotgun (WGS) entry which is preliminary data.</text>
</comment>
<organism evidence="2 3">
    <name type="scientific">Candidatus Buchananbacteria bacterium RBG_13_39_9</name>
    <dbReference type="NCBI Taxonomy" id="1797531"/>
    <lineage>
        <taxon>Bacteria</taxon>
        <taxon>Candidatus Buchananiibacteriota</taxon>
    </lineage>
</organism>
<evidence type="ECO:0000313" key="3">
    <source>
        <dbReference type="Proteomes" id="UP000176260"/>
    </source>
</evidence>
<accession>A0A1G1XQW1</accession>
<feature type="region of interest" description="Disordered" evidence="1">
    <location>
        <begin position="81"/>
        <end position="114"/>
    </location>
</feature>
<evidence type="ECO:0000313" key="2">
    <source>
        <dbReference type="EMBL" id="OGY42435.1"/>
    </source>
</evidence>
<protein>
    <recommendedName>
        <fullName evidence="4">Antitoxin</fullName>
    </recommendedName>
</protein>
<evidence type="ECO:0000256" key="1">
    <source>
        <dbReference type="SAM" id="MobiDB-lite"/>
    </source>
</evidence>
<gene>
    <name evidence="2" type="ORF">A2Y67_00115</name>
</gene>
<feature type="compositionally biased region" description="Acidic residues" evidence="1">
    <location>
        <begin position="93"/>
        <end position="114"/>
    </location>
</feature>
<proteinExistence type="predicted"/>
<dbReference type="Proteomes" id="UP000176260">
    <property type="component" value="Unassembled WGS sequence"/>
</dbReference>
<reference evidence="2 3" key="1">
    <citation type="journal article" date="2016" name="Nat. Commun.">
        <title>Thousands of microbial genomes shed light on interconnected biogeochemical processes in an aquifer system.</title>
        <authorList>
            <person name="Anantharaman K."/>
            <person name="Brown C.T."/>
            <person name="Hug L.A."/>
            <person name="Sharon I."/>
            <person name="Castelle C.J."/>
            <person name="Probst A.J."/>
            <person name="Thomas B.C."/>
            <person name="Singh A."/>
            <person name="Wilkins M.J."/>
            <person name="Karaoz U."/>
            <person name="Brodie E.L."/>
            <person name="Williams K.H."/>
            <person name="Hubbard S.S."/>
            <person name="Banfield J.F."/>
        </authorList>
    </citation>
    <scope>NUCLEOTIDE SEQUENCE [LARGE SCALE GENOMIC DNA]</scope>
</reference>
<evidence type="ECO:0008006" key="4">
    <source>
        <dbReference type="Google" id="ProtNLM"/>
    </source>
</evidence>
<dbReference type="AlphaFoldDB" id="A0A1G1XQW1"/>
<dbReference type="EMBL" id="MHIA01000013">
    <property type="protein sequence ID" value="OGY42435.1"/>
    <property type="molecule type" value="Genomic_DNA"/>
</dbReference>
<sequence>MKNFKRILDLIKKTGDKYIFENETGEIFIILSLDDYENYIFKNNQLKNLSEEELLNKINKDIALWKVSQEDKIIDQSWQDLPPAEKESSFAEASEDIEKEEEDRYYFEPAEDEE</sequence>